<organism evidence="2 3">
    <name type="scientific">Desulfofundulus thermosubterraneus DSM 16057</name>
    <dbReference type="NCBI Taxonomy" id="1121432"/>
    <lineage>
        <taxon>Bacteria</taxon>
        <taxon>Bacillati</taxon>
        <taxon>Bacillota</taxon>
        <taxon>Clostridia</taxon>
        <taxon>Eubacteriales</taxon>
        <taxon>Peptococcaceae</taxon>
        <taxon>Desulfofundulus</taxon>
    </lineage>
</organism>
<accession>A0A1M6EWE6</accession>
<evidence type="ECO:0000313" key="3">
    <source>
        <dbReference type="Proteomes" id="UP000184529"/>
    </source>
</evidence>
<keyword evidence="1" id="KW-1133">Transmembrane helix</keyword>
<dbReference type="AlphaFoldDB" id="A0A1M6EWE6"/>
<dbReference type="EMBL" id="FQZM01000014">
    <property type="protein sequence ID" value="SHI89785.1"/>
    <property type="molecule type" value="Genomic_DNA"/>
</dbReference>
<gene>
    <name evidence="2" type="ORF">SAMN02745219_01307</name>
</gene>
<keyword evidence="1" id="KW-0472">Membrane</keyword>
<dbReference type="Proteomes" id="UP000184529">
    <property type="component" value="Unassembled WGS sequence"/>
</dbReference>
<keyword evidence="3" id="KW-1185">Reference proteome</keyword>
<keyword evidence="1" id="KW-0812">Transmembrane</keyword>
<evidence type="ECO:0000313" key="2">
    <source>
        <dbReference type="EMBL" id="SHI89785.1"/>
    </source>
</evidence>
<protein>
    <submittedName>
        <fullName evidence="2">Uncharacterized protein</fullName>
    </submittedName>
</protein>
<proteinExistence type="predicted"/>
<evidence type="ECO:0000256" key="1">
    <source>
        <dbReference type="SAM" id="Phobius"/>
    </source>
</evidence>
<feature type="transmembrane region" description="Helical" evidence="1">
    <location>
        <begin position="20"/>
        <end position="42"/>
    </location>
</feature>
<reference evidence="3" key="1">
    <citation type="submission" date="2016-11" db="EMBL/GenBank/DDBJ databases">
        <authorList>
            <person name="Varghese N."/>
            <person name="Submissions S."/>
        </authorList>
    </citation>
    <scope>NUCLEOTIDE SEQUENCE [LARGE SCALE GENOMIC DNA]</scope>
    <source>
        <strain evidence="3">DSM 16057</strain>
    </source>
</reference>
<name>A0A1M6EWE6_9FIRM</name>
<dbReference type="STRING" id="1121432.SAMN02745219_01307"/>
<sequence>MVQRKKKFSFRTCVGGGVRIPVYTIIYLIWIVLAYILPCIYLRSPPFSPLISFVRQSSIKNRSHLPLAGATLTNFKTPSSIKNPSDIQLPVHSSS</sequence>